<keyword evidence="11" id="KW-0732">Signal</keyword>
<comment type="similarity">
    <text evidence="8 9">Belongs to the TonB-dependent receptor family.</text>
</comment>
<evidence type="ECO:0000256" key="10">
    <source>
        <dbReference type="SAM" id="MobiDB-lite"/>
    </source>
</evidence>
<dbReference type="SUPFAM" id="SSF56935">
    <property type="entry name" value="Porins"/>
    <property type="match status" value="1"/>
</dbReference>
<keyword evidence="13" id="KW-0675">Receptor</keyword>
<dbReference type="Pfam" id="PF08239">
    <property type="entry name" value="SH3_3"/>
    <property type="match status" value="1"/>
</dbReference>
<keyword evidence="6 8" id="KW-0472">Membrane</keyword>
<organism evidence="13 14">
    <name type="scientific">Oceanococcus atlanticus</name>
    <dbReference type="NCBI Taxonomy" id="1317117"/>
    <lineage>
        <taxon>Bacteria</taxon>
        <taxon>Pseudomonadati</taxon>
        <taxon>Pseudomonadota</taxon>
        <taxon>Gammaproteobacteria</taxon>
        <taxon>Chromatiales</taxon>
        <taxon>Oceanococcaceae</taxon>
        <taxon>Oceanococcus</taxon>
    </lineage>
</organism>
<evidence type="ECO:0000256" key="3">
    <source>
        <dbReference type="ARBA" id="ARBA00022452"/>
    </source>
</evidence>
<dbReference type="InterPro" id="IPR012910">
    <property type="entry name" value="Plug_dom"/>
</dbReference>
<sequence>MREAKDKRLPTGLRVLASITTAAAIGFTGAAVADTGEAKIRINVRDGMGTDHPIVTTLSAGQEVDILEYAGEFVRVRTSGGSEGYLKQRYLNVTKDMVTAAEPAPAPAPAPAPMAAPQPAPAPVAQAPVAAPAPAEDASSGDDAVALDRIQVTGSRISRADIEGALPVTVISRDDIERSGKTSVSEALRSLSFNSSGSYVQTSGNSFTGQAQVNLRGLGAERSIILVNGRRLPISPVSTSAADLNAIPLAAVERIEVLSDGASAVYGADAIGGVVNVILRKDFEGSAVSFGAGSPSENGGDTREASYVTGISTGKSNAILGGSYYRKDLIPLSARPYSRSEFGDGQDFGTTGGLSGYGNSVFSADFSRQLDAPDAACPEDRGFYRYTDDGSFNLAGGPLCTYDYTGIAADTASLEAASLFAYSERQINDTWSTSFDATYSQTQSFGRFAPAPALLSVPAAAPSNPYGEDIFIAHRYLALGPRDTEVQNDIVHVVGTLKGDFANYSAEAGLRLFRYSSNEFGRNYVLNSVAAANAASGAYNPLDVNNPGAPEVLNSMKVTINRDGYSEAREAFANFDFPMVAETGAGPVGLAVGGEYREEEFADVYDSQSEAGTVGGSAGNSSSGERDFFALYAETLVPLAEGLEMGLAVRFDDYSDVGSEFSPKVSFRYNPMDNLTVRASYGQGFRAPLLSELNANDSFSAETVRDLVVCDANGQDLTTCPQVQKDTYFVANNNLDPETSDQFSLGVVFQPTDFWDISLDYYNIVINDSISTPSPQSLVLRELAGQALPDGSSITRLASGAIDSITSQTVNIAEIKTDGLDLNTNVSLNLGQWGRLKSGITLSWVLGFTEDDGATPVQDQVGYARIGSSSAVPEYRGTWQTMWAVSDYTVTWVVSHIADTALTQLPSAANPLLLEKVGHTPSYTLHDLQVQYATPWDSDISLGVRDLFDRGANVNRSLGNPFYDQELYDPTGRMPYVKFTQRF</sequence>
<dbReference type="PROSITE" id="PS52016">
    <property type="entry name" value="TONB_DEPENDENT_REC_3"/>
    <property type="match status" value="1"/>
</dbReference>
<feature type="compositionally biased region" description="Pro residues" evidence="10">
    <location>
        <begin position="104"/>
        <end position="122"/>
    </location>
</feature>
<dbReference type="Proteomes" id="UP000192342">
    <property type="component" value="Unassembled WGS sequence"/>
</dbReference>
<dbReference type="InterPro" id="IPR000531">
    <property type="entry name" value="Beta-barrel_TonB"/>
</dbReference>
<dbReference type="AlphaFoldDB" id="A0A1Y1SEE5"/>
<dbReference type="Gene3D" id="2.40.170.20">
    <property type="entry name" value="TonB-dependent receptor, beta-barrel domain"/>
    <property type="match status" value="1"/>
</dbReference>
<evidence type="ECO:0000256" key="4">
    <source>
        <dbReference type="ARBA" id="ARBA00022692"/>
    </source>
</evidence>
<dbReference type="Gene3D" id="2.30.30.40">
    <property type="entry name" value="SH3 Domains"/>
    <property type="match status" value="1"/>
</dbReference>
<dbReference type="InterPro" id="IPR039426">
    <property type="entry name" value="TonB-dep_rcpt-like"/>
</dbReference>
<dbReference type="PROSITE" id="PS51781">
    <property type="entry name" value="SH3B"/>
    <property type="match status" value="1"/>
</dbReference>
<evidence type="ECO:0000256" key="2">
    <source>
        <dbReference type="ARBA" id="ARBA00022448"/>
    </source>
</evidence>
<feature type="chain" id="PRO_5012101348" evidence="11">
    <location>
        <begin position="34"/>
        <end position="983"/>
    </location>
</feature>
<evidence type="ECO:0000256" key="9">
    <source>
        <dbReference type="RuleBase" id="RU003357"/>
    </source>
</evidence>
<feature type="domain" description="SH3b" evidence="12">
    <location>
        <begin position="33"/>
        <end position="95"/>
    </location>
</feature>
<evidence type="ECO:0000256" key="8">
    <source>
        <dbReference type="PROSITE-ProRule" id="PRU01360"/>
    </source>
</evidence>
<evidence type="ECO:0000256" key="6">
    <source>
        <dbReference type="ARBA" id="ARBA00023136"/>
    </source>
</evidence>
<evidence type="ECO:0000313" key="13">
    <source>
        <dbReference type="EMBL" id="ORE87368.1"/>
    </source>
</evidence>
<dbReference type="RefSeq" id="WP_158523152.1">
    <property type="nucleotide sequence ID" value="NZ_AQQV01000002.1"/>
</dbReference>
<keyword evidence="5 9" id="KW-0798">TonB box</keyword>
<dbReference type="InterPro" id="IPR037066">
    <property type="entry name" value="Plug_dom_sf"/>
</dbReference>
<comment type="subcellular location">
    <subcellularLocation>
        <location evidence="1 8">Cell outer membrane</location>
        <topology evidence="1 8">Multi-pass membrane protein</topology>
    </subcellularLocation>
</comment>
<dbReference type="STRING" id="1317117.ATO7_10012"/>
<dbReference type="PANTHER" id="PTHR47234">
    <property type="match status" value="1"/>
</dbReference>
<gene>
    <name evidence="13" type="ORF">ATO7_10012</name>
</gene>
<dbReference type="EMBL" id="AQQV01000002">
    <property type="protein sequence ID" value="ORE87368.1"/>
    <property type="molecule type" value="Genomic_DNA"/>
</dbReference>
<keyword evidence="2 8" id="KW-0813">Transport</keyword>
<dbReference type="GO" id="GO:0009279">
    <property type="term" value="C:cell outer membrane"/>
    <property type="evidence" value="ECO:0007669"/>
    <property type="project" value="UniProtKB-SubCell"/>
</dbReference>
<evidence type="ECO:0000259" key="12">
    <source>
        <dbReference type="PROSITE" id="PS51781"/>
    </source>
</evidence>
<proteinExistence type="inferred from homology"/>
<evidence type="ECO:0000256" key="5">
    <source>
        <dbReference type="ARBA" id="ARBA00023077"/>
    </source>
</evidence>
<feature type="signal peptide" evidence="11">
    <location>
        <begin position="1"/>
        <end position="33"/>
    </location>
</feature>
<evidence type="ECO:0000313" key="14">
    <source>
        <dbReference type="Proteomes" id="UP000192342"/>
    </source>
</evidence>
<evidence type="ECO:0000256" key="7">
    <source>
        <dbReference type="ARBA" id="ARBA00023237"/>
    </source>
</evidence>
<reference evidence="13 14" key="1">
    <citation type="submission" date="2013-04" db="EMBL/GenBank/DDBJ databases">
        <title>Oceanococcus atlanticus 22II-S10r2 Genome Sequencing.</title>
        <authorList>
            <person name="Lai Q."/>
            <person name="Li G."/>
            <person name="Shao Z."/>
        </authorList>
    </citation>
    <scope>NUCLEOTIDE SEQUENCE [LARGE SCALE GENOMIC DNA]</scope>
    <source>
        <strain evidence="13 14">22II-S10r2</strain>
    </source>
</reference>
<protein>
    <submittedName>
        <fullName evidence="13">TonB-dependent receptor</fullName>
    </submittedName>
</protein>
<keyword evidence="4 8" id="KW-0812">Transmembrane</keyword>
<keyword evidence="7 8" id="KW-0998">Cell outer membrane</keyword>
<dbReference type="SMART" id="SM00287">
    <property type="entry name" value="SH3b"/>
    <property type="match status" value="1"/>
</dbReference>
<accession>A0A1Y1SEE5</accession>
<dbReference type="OrthoDB" id="9815954at2"/>
<dbReference type="Gene3D" id="2.170.130.10">
    <property type="entry name" value="TonB-dependent receptor, plug domain"/>
    <property type="match status" value="1"/>
</dbReference>
<dbReference type="CDD" id="cd01347">
    <property type="entry name" value="ligand_gated_channel"/>
    <property type="match status" value="1"/>
</dbReference>
<feature type="region of interest" description="Disordered" evidence="10">
    <location>
        <begin position="102"/>
        <end position="142"/>
    </location>
</feature>
<comment type="caution">
    <text evidence="13">The sequence shown here is derived from an EMBL/GenBank/DDBJ whole genome shotgun (WGS) entry which is preliminary data.</text>
</comment>
<keyword evidence="14" id="KW-1185">Reference proteome</keyword>
<dbReference type="PANTHER" id="PTHR47234:SF2">
    <property type="entry name" value="TONB-DEPENDENT RECEPTOR"/>
    <property type="match status" value="1"/>
</dbReference>
<evidence type="ECO:0000256" key="1">
    <source>
        <dbReference type="ARBA" id="ARBA00004571"/>
    </source>
</evidence>
<name>A0A1Y1SEE5_9GAMM</name>
<dbReference type="InterPro" id="IPR003646">
    <property type="entry name" value="SH3-like_bac-type"/>
</dbReference>
<evidence type="ECO:0000256" key="11">
    <source>
        <dbReference type="SAM" id="SignalP"/>
    </source>
</evidence>
<feature type="compositionally biased region" description="Low complexity" evidence="10">
    <location>
        <begin position="123"/>
        <end position="136"/>
    </location>
</feature>
<dbReference type="Pfam" id="PF00593">
    <property type="entry name" value="TonB_dep_Rec_b-barrel"/>
    <property type="match status" value="1"/>
</dbReference>
<dbReference type="InterPro" id="IPR036942">
    <property type="entry name" value="Beta-barrel_TonB_sf"/>
</dbReference>
<dbReference type="Pfam" id="PF07715">
    <property type="entry name" value="Plug"/>
    <property type="match status" value="1"/>
</dbReference>
<keyword evidence="3 8" id="KW-1134">Transmembrane beta strand</keyword>